<feature type="non-terminal residue" evidence="1">
    <location>
        <position position="1"/>
    </location>
</feature>
<accession>A0ABQ4YEK3</accession>
<comment type="caution">
    <text evidence="1">The sequence shown here is derived from an EMBL/GenBank/DDBJ whole genome shotgun (WGS) entry which is preliminary data.</text>
</comment>
<evidence type="ECO:0000313" key="2">
    <source>
        <dbReference type="Proteomes" id="UP001151760"/>
    </source>
</evidence>
<reference evidence="1" key="2">
    <citation type="submission" date="2022-01" db="EMBL/GenBank/DDBJ databases">
        <authorList>
            <person name="Yamashiro T."/>
            <person name="Shiraishi A."/>
            <person name="Satake H."/>
            <person name="Nakayama K."/>
        </authorList>
    </citation>
    <scope>NUCLEOTIDE SEQUENCE</scope>
</reference>
<keyword evidence="2" id="KW-1185">Reference proteome</keyword>
<dbReference type="Proteomes" id="UP001151760">
    <property type="component" value="Unassembled WGS sequence"/>
</dbReference>
<proteinExistence type="predicted"/>
<evidence type="ECO:0000313" key="1">
    <source>
        <dbReference type="EMBL" id="GJS75391.1"/>
    </source>
</evidence>
<sequence length="101" mass="10816">TTSGFKAMPSGFGSGCVIILATVLEHSRQSGLTASQFDETASRDKEDHSTCTRTSLQKFGVATLKSDNRNGEFGPKAAAMFADEDADTMLRAYDDGVLEFV</sequence>
<organism evidence="1 2">
    <name type="scientific">Tanacetum coccineum</name>
    <dbReference type="NCBI Taxonomy" id="301880"/>
    <lineage>
        <taxon>Eukaryota</taxon>
        <taxon>Viridiplantae</taxon>
        <taxon>Streptophyta</taxon>
        <taxon>Embryophyta</taxon>
        <taxon>Tracheophyta</taxon>
        <taxon>Spermatophyta</taxon>
        <taxon>Magnoliopsida</taxon>
        <taxon>eudicotyledons</taxon>
        <taxon>Gunneridae</taxon>
        <taxon>Pentapetalae</taxon>
        <taxon>asterids</taxon>
        <taxon>campanulids</taxon>
        <taxon>Asterales</taxon>
        <taxon>Asteraceae</taxon>
        <taxon>Asteroideae</taxon>
        <taxon>Anthemideae</taxon>
        <taxon>Anthemidinae</taxon>
        <taxon>Tanacetum</taxon>
    </lineage>
</organism>
<reference evidence="1" key="1">
    <citation type="journal article" date="2022" name="Int. J. Mol. Sci.">
        <title>Draft Genome of Tanacetum Coccineum: Genomic Comparison of Closely Related Tanacetum-Family Plants.</title>
        <authorList>
            <person name="Yamashiro T."/>
            <person name="Shiraishi A."/>
            <person name="Nakayama K."/>
            <person name="Satake H."/>
        </authorList>
    </citation>
    <scope>NUCLEOTIDE SEQUENCE</scope>
</reference>
<name>A0ABQ4YEK3_9ASTR</name>
<protein>
    <submittedName>
        <fullName evidence="1">Uncharacterized protein</fullName>
    </submittedName>
</protein>
<dbReference type="EMBL" id="BQNB010010300">
    <property type="protein sequence ID" value="GJS75391.1"/>
    <property type="molecule type" value="Genomic_DNA"/>
</dbReference>
<gene>
    <name evidence="1" type="ORF">Tco_0725272</name>
</gene>